<organism evidence="1 2">
    <name type="scientific">Olleya namhaensis</name>
    <dbReference type="NCBI Taxonomy" id="1144750"/>
    <lineage>
        <taxon>Bacteria</taxon>
        <taxon>Pseudomonadati</taxon>
        <taxon>Bacteroidota</taxon>
        <taxon>Flavobacteriia</taxon>
        <taxon>Flavobacteriales</taxon>
        <taxon>Flavobacteriaceae</taxon>
    </lineage>
</organism>
<dbReference type="EMBL" id="FORM01000006">
    <property type="protein sequence ID" value="SFJ33753.1"/>
    <property type="molecule type" value="Genomic_DNA"/>
</dbReference>
<dbReference type="Proteomes" id="UP000199559">
    <property type="component" value="Unassembled WGS sequence"/>
</dbReference>
<dbReference type="STRING" id="1144750.SAMN05443431_106163"/>
<name>A0A1I3QHZ9_9FLAO</name>
<gene>
    <name evidence="1" type="ORF">SAMN05443431_106163</name>
</gene>
<keyword evidence="2" id="KW-1185">Reference proteome</keyword>
<accession>A0A1I3QHZ9</accession>
<evidence type="ECO:0000313" key="1">
    <source>
        <dbReference type="EMBL" id="SFJ33753.1"/>
    </source>
</evidence>
<dbReference type="AlphaFoldDB" id="A0A1I3QHZ9"/>
<dbReference type="RefSeq" id="WP_090840464.1">
    <property type="nucleotide sequence ID" value="NZ_FORM01000006.1"/>
</dbReference>
<protein>
    <submittedName>
        <fullName evidence="1">Uncharacterized protein</fullName>
    </submittedName>
</protein>
<sequence length="133" mass="15618">MGIFHYYDIGNAEIYVFDDFLIKQVKEGAFISDDETELFVEIIEKHFKNKNFAFISNRVASYTINPLVYNAAKEISNLVAFAVISTDEKMRETSRFENKFHNKPFELFENLSDTILWTSKIIKQEDEKKSEIL</sequence>
<reference evidence="2" key="1">
    <citation type="submission" date="2016-10" db="EMBL/GenBank/DDBJ databases">
        <authorList>
            <person name="Varghese N."/>
            <person name="Submissions S."/>
        </authorList>
    </citation>
    <scope>NUCLEOTIDE SEQUENCE [LARGE SCALE GENOMIC DNA]</scope>
    <source>
        <strain evidence="2">DSM 28881</strain>
    </source>
</reference>
<evidence type="ECO:0000313" key="2">
    <source>
        <dbReference type="Proteomes" id="UP000199559"/>
    </source>
</evidence>
<proteinExistence type="predicted"/>